<feature type="region of interest" description="Disordered" evidence="1">
    <location>
        <begin position="100"/>
        <end position="133"/>
    </location>
</feature>
<evidence type="ECO:0000256" key="1">
    <source>
        <dbReference type="SAM" id="MobiDB-lite"/>
    </source>
</evidence>
<protein>
    <submittedName>
        <fullName evidence="2">Uncharacterized protein</fullName>
    </submittedName>
</protein>
<comment type="caution">
    <text evidence="2">The sequence shown here is derived from an EMBL/GenBank/DDBJ whole genome shotgun (WGS) entry which is preliminary data.</text>
</comment>
<reference evidence="2" key="1">
    <citation type="submission" date="2020-05" db="EMBL/GenBank/DDBJ databases">
        <title>WGS assembly of Panicum virgatum.</title>
        <authorList>
            <person name="Lovell J.T."/>
            <person name="Jenkins J."/>
            <person name="Shu S."/>
            <person name="Juenger T.E."/>
            <person name="Schmutz J."/>
        </authorList>
    </citation>
    <scope>NUCLEOTIDE SEQUENCE</scope>
    <source>
        <strain evidence="2">AP13</strain>
    </source>
</reference>
<dbReference type="Proteomes" id="UP000823388">
    <property type="component" value="Chromosome 8K"/>
</dbReference>
<evidence type="ECO:0000313" key="3">
    <source>
        <dbReference type="Proteomes" id="UP000823388"/>
    </source>
</evidence>
<organism evidence="2 3">
    <name type="scientific">Panicum virgatum</name>
    <name type="common">Blackwell switchgrass</name>
    <dbReference type="NCBI Taxonomy" id="38727"/>
    <lineage>
        <taxon>Eukaryota</taxon>
        <taxon>Viridiplantae</taxon>
        <taxon>Streptophyta</taxon>
        <taxon>Embryophyta</taxon>
        <taxon>Tracheophyta</taxon>
        <taxon>Spermatophyta</taxon>
        <taxon>Magnoliopsida</taxon>
        <taxon>Liliopsida</taxon>
        <taxon>Poales</taxon>
        <taxon>Poaceae</taxon>
        <taxon>PACMAD clade</taxon>
        <taxon>Panicoideae</taxon>
        <taxon>Panicodae</taxon>
        <taxon>Paniceae</taxon>
        <taxon>Panicinae</taxon>
        <taxon>Panicum</taxon>
        <taxon>Panicum sect. Hiantes</taxon>
    </lineage>
</organism>
<feature type="compositionally biased region" description="Basic residues" evidence="1">
    <location>
        <begin position="122"/>
        <end position="132"/>
    </location>
</feature>
<dbReference type="AlphaFoldDB" id="A0A8T0PL72"/>
<accession>A0A8T0PL72</accession>
<dbReference type="EMBL" id="CM029051">
    <property type="protein sequence ID" value="KAG2563087.1"/>
    <property type="molecule type" value="Genomic_DNA"/>
</dbReference>
<feature type="compositionally biased region" description="Low complexity" evidence="1">
    <location>
        <begin position="103"/>
        <end position="116"/>
    </location>
</feature>
<sequence>MACATKQRRRSSISRRPPWGRRRRLITLAACKMPRKKAARIMGEGRIDGRSAAMLRRAAASSGRGVSCDTRGVRGWTVFQIPSAPWVASSRPMPLLRARLHASSQETSSSSSTSDGSDSRVRGRARPRRAPRRLTWWQPGRRRFTPAATRHVSAEMSQPPGAVAAMGRLASIPWLLYAGAWRSPAEARPEDFTIGTLRLCRKTLLVTVAVYCAVTVAASSSGSTRQHRGALSSMCREDYTGGSNTPIGNLSNESHRSCS</sequence>
<keyword evidence="3" id="KW-1185">Reference proteome</keyword>
<gene>
    <name evidence="2" type="ORF">PVAP13_8KG380450</name>
</gene>
<proteinExistence type="predicted"/>
<evidence type="ECO:0000313" key="2">
    <source>
        <dbReference type="EMBL" id="KAG2563087.1"/>
    </source>
</evidence>
<name>A0A8T0PL72_PANVG</name>